<proteinExistence type="predicted"/>
<name>A0AAV3T7U1_9EURY</name>
<evidence type="ECO:0000313" key="2">
    <source>
        <dbReference type="EMBL" id="GAA0667536.1"/>
    </source>
</evidence>
<organism evidence="2 3">
    <name type="scientific">Natronoarchaeum mannanilyticum</name>
    <dbReference type="NCBI Taxonomy" id="926360"/>
    <lineage>
        <taxon>Archaea</taxon>
        <taxon>Methanobacteriati</taxon>
        <taxon>Methanobacteriota</taxon>
        <taxon>Stenosarchaea group</taxon>
        <taxon>Halobacteria</taxon>
        <taxon>Halobacteriales</taxon>
        <taxon>Natronoarchaeaceae</taxon>
    </lineage>
</organism>
<comment type="caution">
    <text evidence="2">The sequence shown here is derived from an EMBL/GenBank/DDBJ whole genome shotgun (WGS) entry which is preliminary data.</text>
</comment>
<keyword evidence="3" id="KW-1185">Reference proteome</keyword>
<accession>A0AAV3T7U1</accession>
<feature type="region of interest" description="Disordered" evidence="1">
    <location>
        <begin position="349"/>
        <end position="369"/>
    </location>
</feature>
<dbReference type="RefSeq" id="WP_343772945.1">
    <property type="nucleotide sequence ID" value="NZ_BAAADV010000001.1"/>
</dbReference>
<dbReference type="PROSITE" id="PS51257">
    <property type="entry name" value="PROKAR_LIPOPROTEIN"/>
    <property type="match status" value="1"/>
</dbReference>
<evidence type="ECO:0000313" key="3">
    <source>
        <dbReference type="Proteomes" id="UP001500420"/>
    </source>
</evidence>
<sequence>MTRLSRREALRRVSAGAAATSFGALAGCSGVLSSDDASEPGTALAPDRDPTYRRWFPSPEVPADGLDFVGYWYLDVRALRAHEDRLPESLYRRLAGIRGGQDALGIAFEDIEAVINPMPLWTSVVVGSYDADAVVETLLETGYEETRSRGEFTLFEGTLGQCAAVKDGAVVWTHELYGSDLLEAVIDARRGKVPRLHEYSDAAAALTEAIGRPARIRSSVGADAEERLEITRADGYAGIADFDGERTYQSFVVQFPEAQQAEALDESVLRDAVGDRLLGDGVDAVRTDGRRIRLDGTMPTAEFGADVDGTAPPVVTWTVEYDAFASKLTVEHAAGDPVDTDRLTLETGVGDAHDRQFSDDRDTVEPGDSLSLFTDDPLRIRWHSENDVFVRRFDPSDSASSR</sequence>
<dbReference type="InterPro" id="IPR006311">
    <property type="entry name" value="TAT_signal"/>
</dbReference>
<dbReference type="PROSITE" id="PS51318">
    <property type="entry name" value="TAT"/>
    <property type="match status" value="1"/>
</dbReference>
<dbReference type="Proteomes" id="UP001500420">
    <property type="component" value="Unassembled WGS sequence"/>
</dbReference>
<gene>
    <name evidence="2" type="ORF">GCM10009020_11380</name>
</gene>
<feature type="compositionally biased region" description="Basic and acidic residues" evidence="1">
    <location>
        <begin position="351"/>
        <end position="364"/>
    </location>
</feature>
<evidence type="ECO:0000256" key="1">
    <source>
        <dbReference type="SAM" id="MobiDB-lite"/>
    </source>
</evidence>
<protein>
    <submittedName>
        <fullName evidence="2">Uncharacterized protein</fullName>
    </submittedName>
</protein>
<dbReference type="EMBL" id="BAAADV010000001">
    <property type="protein sequence ID" value="GAA0667536.1"/>
    <property type="molecule type" value="Genomic_DNA"/>
</dbReference>
<dbReference type="AlphaFoldDB" id="A0AAV3T7U1"/>
<reference evidence="2 3" key="1">
    <citation type="journal article" date="2019" name="Int. J. Syst. Evol. Microbiol.">
        <title>The Global Catalogue of Microorganisms (GCM) 10K type strain sequencing project: providing services to taxonomists for standard genome sequencing and annotation.</title>
        <authorList>
            <consortium name="The Broad Institute Genomics Platform"/>
            <consortium name="The Broad Institute Genome Sequencing Center for Infectious Disease"/>
            <person name="Wu L."/>
            <person name="Ma J."/>
        </authorList>
    </citation>
    <scope>NUCLEOTIDE SEQUENCE [LARGE SCALE GENOMIC DNA]</scope>
    <source>
        <strain evidence="2 3">JCM 16328</strain>
    </source>
</reference>